<reference evidence="1" key="1">
    <citation type="submission" date="2014-09" db="EMBL/GenBank/DDBJ databases">
        <authorList>
            <person name="Magalhaes I.L.F."/>
            <person name="Oliveira U."/>
            <person name="Santos F.R."/>
            <person name="Vidigal T.H.D.A."/>
            <person name="Brescovit A.D."/>
            <person name="Santos A.J."/>
        </authorList>
    </citation>
    <scope>NUCLEOTIDE SEQUENCE</scope>
    <source>
        <tissue evidence="1">Shoot tissue taken approximately 20 cm above the soil surface</tissue>
    </source>
</reference>
<name>A0A0A9HCQ2_ARUDO</name>
<dbReference type="AlphaFoldDB" id="A0A0A9HCQ2"/>
<proteinExistence type="predicted"/>
<sequence length="37" mass="4061">MCSRMVTLLAGGAPGLYHQAIIGEFGFRQCMTEIRSD</sequence>
<evidence type="ECO:0000313" key="1">
    <source>
        <dbReference type="EMBL" id="JAE30673.1"/>
    </source>
</evidence>
<accession>A0A0A9HCQ2</accession>
<reference evidence="1" key="2">
    <citation type="journal article" date="2015" name="Data Brief">
        <title>Shoot transcriptome of the giant reed, Arundo donax.</title>
        <authorList>
            <person name="Barrero R.A."/>
            <person name="Guerrero F.D."/>
            <person name="Moolhuijzen P."/>
            <person name="Goolsby J.A."/>
            <person name="Tidwell J."/>
            <person name="Bellgard S.E."/>
            <person name="Bellgard M.I."/>
        </authorList>
    </citation>
    <scope>NUCLEOTIDE SEQUENCE</scope>
    <source>
        <tissue evidence="1">Shoot tissue taken approximately 20 cm above the soil surface</tissue>
    </source>
</reference>
<dbReference type="EMBL" id="GBRH01167223">
    <property type="protein sequence ID" value="JAE30673.1"/>
    <property type="molecule type" value="Transcribed_RNA"/>
</dbReference>
<protein>
    <submittedName>
        <fullName evidence="1">Uncharacterized protein</fullName>
    </submittedName>
</protein>
<organism evidence="1">
    <name type="scientific">Arundo donax</name>
    <name type="common">Giant reed</name>
    <name type="synonym">Donax arundinaceus</name>
    <dbReference type="NCBI Taxonomy" id="35708"/>
    <lineage>
        <taxon>Eukaryota</taxon>
        <taxon>Viridiplantae</taxon>
        <taxon>Streptophyta</taxon>
        <taxon>Embryophyta</taxon>
        <taxon>Tracheophyta</taxon>
        <taxon>Spermatophyta</taxon>
        <taxon>Magnoliopsida</taxon>
        <taxon>Liliopsida</taxon>
        <taxon>Poales</taxon>
        <taxon>Poaceae</taxon>
        <taxon>PACMAD clade</taxon>
        <taxon>Arundinoideae</taxon>
        <taxon>Arundineae</taxon>
        <taxon>Arundo</taxon>
    </lineage>
</organism>